<name>A0AAW0JZB1_MYOGA</name>
<feature type="region of interest" description="Disordered" evidence="1">
    <location>
        <begin position="148"/>
        <end position="167"/>
    </location>
</feature>
<sequence length="285" mass="30591">MNGDLYNWKTLLLNPPFLEKLQAFINLLETVLGQSRSPGLQRNGIHQSGQYLHPRKATAAWLLLSLASCSPFNQEAPIKCKLRRILDFVVVLPCWSRGAPQLVLKPGMPDNVSVTEREGRGFRTRHTGAATSGATLVTGPAPLVPAPATLPTNTAAESKASTARRQGGLGLEPTLRAWAPYLCKPGTGGAVRTSLGGNGQRGFPEGAMSNGVYALPSAAKGKAKPVVSSTPLVDFLIQLEDYTPTIPDAVTDYYLNRAINLSKQLSSYLLGNWTGELDAMRKQQG</sequence>
<protein>
    <submittedName>
        <fullName evidence="2">Uncharacterized protein</fullName>
    </submittedName>
</protein>
<proteinExistence type="predicted"/>
<dbReference type="Proteomes" id="UP001488838">
    <property type="component" value="Unassembled WGS sequence"/>
</dbReference>
<reference evidence="2 3" key="1">
    <citation type="journal article" date="2023" name="bioRxiv">
        <title>Conserved and derived expression patterns and positive selection on dental genes reveal complex evolutionary context of ever-growing rodent molars.</title>
        <authorList>
            <person name="Calamari Z.T."/>
            <person name="Song A."/>
            <person name="Cohen E."/>
            <person name="Akter M."/>
            <person name="Roy R.D."/>
            <person name="Hallikas O."/>
            <person name="Christensen M.M."/>
            <person name="Li P."/>
            <person name="Marangoni P."/>
            <person name="Jernvall J."/>
            <person name="Klein O.D."/>
        </authorList>
    </citation>
    <scope>NUCLEOTIDE SEQUENCE [LARGE SCALE GENOMIC DNA]</scope>
    <source>
        <strain evidence="2">V071</strain>
    </source>
</reference>
<evidence type="ECO:0000256" key="1">
    <source>
        <dbReference type="SAM" id="MobiDB-lite"/>
    </source>
</evidence>
<dbReference type="EMBL" id="JBBHLL010000013">
    <property type="protein sequence ID" value="KAK7831566.1"/>
    <property type="molecule type" value="Genomic_DNA"/>
</dbReference>
<evidence type="ECO:0000313" key="3">
    <source>
        <dbReference type="Proteomes" id="UP001488838"/>
    </source>
</evidence>
<keyword evidence="3" id="KW-1185">Reference proteome</keyword>
<evidence type="ECO:0000313" key="2">
    <source>
        <dbReference type="EMBL" id="KAK7831566.1"/>
    </source>
</evidence>
<comment type="caution">
    <text evidence="2">The sequence shown here is derived from an EMBL/GenBank/DDBJ whole genome shotgun (WGS) entry which is preliminary data.</text>
</comment>
<dbReference type="AlphaFoldDB" id="A0AAW0JZB1"/>
<accession>A0AAW0JZB1</accession>
<gene>
    <name evidence="2" type="ORF">U0070_015078</name>
</gene>
<organism evidence="2 3">
    <name type="scientific">Myodes glareolus</name>
    <name type="common">Bank vole</name>
    <name type="synonym">Clethrionomys glareolus</name>
    <dbReference type="NCBI Taxonomy" id="447135"/>
    <lineage>
        <taxon>Eukaryota</taxon>
        <taxon>Metazoa</taxon>
        <taxon>Chordata</taxon>
        <taxon>Craniata</taxon>
        <taxon>Vertebrata</taxon>
        <taxon>Euteleostomi</taxon>
        <taxon>Mammalia</taxon>
        <taxon>Eutheria</taxon>
        <taxon>Euarchontoglires</taxon>
        <taxon>Glires</taxon>
        <taxon>Rodentia</taxon>
        <taxon>Myomorpha</taxon>
        <taxon>Muroidea</taxon>
        <taxon>Cricetidae</taxon>
        <taxon>Arvicolinae</taxon>
        <taxon>Myodes</taxon>
    </lineage>
</organism>